<name>A0A328VS57_9CHLR</name>
<dbReference type="PROSITE" id="PS51379">
    <property type="entry name" value="4FE4S_FER_2"/>
    <property type="match status" value="2"/>
</dbReference>
<keyword evidence="9" id="KW-1185">Reference proteome</keyword>
<evidence type="ECO:0000256" key="3">
    <source>
        <dbReference type="ARBA" id="ARBA00023002"/>
    </source>
</evidence>
<dbReference type="GO" id="GO:0016491">
    <property type="term" value="F:oxidoreductase activity"/>
    <property type="evidence" value="ECO:0007669"/>
    <property type="project" value="UniProtKB-KW"/>
</dbReference>
<dbReference type="Gene3D" id="1.10.1060.10">
    <property type="entry name" value="Alpha-helical ferredoxin"/>
    <property type="match status" value="1"/>
</dbReference>
<dbReference type="InterPro" id="IPR004017">
    <property type="entry name" value="Cys_rich_dom"/>
</dbReference>
<keyword evidence="2" id="KW-0479">Metal-binding</keyword>
<keyword evidence="4" id="KW-0408">Iron</keyword>
<dbReference type="PANTHER" id="PTHR43255">
    <property type="entry name" value="IRON-SULFUR-BINDING OXIDOREDUCTASE FADF-RELATED-RELATED"/>
    <property type="match status" value="1"/>
</dbReference>
<accession>A0A328VS57</accession>
<dbReference type="PANTHER" id="PTHR43255:SF1">
    <property type="entry name" value="IRON-SULFUR-BINDING OXIDOREDUCTASE FADF-RELATED"/>
    <property type="match status" value="1"/>
</dbReference>
<feature type="domain" description="4Fe-4S ferredoxin-type" evidence="7">
    <location>
        <begin position="350"/>
        <end position="379"/>
    </location>
</feature>
<dbReference type="GO" id="GO:0005886">
    <property type="term" value="C:plasma membrane"/>
    <property type="evidence" value="ECO:0007669"/>
    <property type="project" value="TreeGrafter"/>
</dbReference>
<dbReference type="RefSeq" id="WP_112433032.1">
    <property type="nucleotide sequence ID" value="NZ_MCIF01000002.1"/>
</dbReference>
<proteinExistence type="predicted"/>
<dbReference type="SUPFAM" id="SSF103501">
    <property type="entry name" value="Respiratory nitrate reductase 1 gamma chain"/>
    <property type="match status" value="1"/>
</dbReference>
<feature type="transmembrane region" description="Helical" evidence="6">
    <location>
        <begin position="80"/>
        <end position="101"/>
    </location>
</feature>
<evidence type="ECO:0000259" key="7">
    <source>
        <dbReference type="PROSITE" id="PS51379"/>
    </source>
</evidence>
<dbReference type="GO" id="GO:0046872">
    <property type="term" value="F:metal ion binding"/>
    <property type="evidence" value="ECO:0007669"/>
    <property type="project" value="UniProtKB-KW"/>
</dbReference>
<reference evidence="8 9" key="1">
    <citation type="submission" date="2016-08" db="EMBL/GenBank/DDBJ databases">
        <title>Analysis of Carbohydrate Active Enzymes in Thermogemmatispora T81 Reveals Carbohydrate Degradation Ability.</title>
        <authorList>
            <person name="Tomazini A."/>
            <person name="Lal S."/>
            <person name="Stott M."/>
            <person name="Henrissat B."/>
            <person name="Polikarpov I."/>
            <person name="Sparling R."/>
            <person name="Levin D.B."/>
        </authorList>
    </citation>
    <scope>NUCLEOTIDE SEQUENCE [LARGE SCALE GENOMIC DNA]</scope>
    <source>
        <strain evidence="8 9">T81</strain>
    </source>
</reference>
<protein>
    <recommendedName>
        <fullName evidence="7">4Fe-4S ferredoxin-type domain-containing protein</fullName>
    </recommendedName>
</protein>
<keyword evidence="6" id="KW-0472">Membrane</keyword>
<comment type="caution">
    <text evidence="8">The sequence shown here is derived from an EMBL/GenBank/DDBJ whole genome shotgun (WGS) entry which is preliminary data.</text>
</comment>
<dbReference type="Pfam" id="PF02754">
    <property type="entry name" value="CCG"/>
    <property type="match status" value="2"/>
</dbReference>
<organism evidence="8 9">
    <name type="scientific">Thermogemmatispora tikiterensis</name>
    <dbReference type="NCBI Taxonomy" id="1825093"/>
    <lineage>
        <taxon>Bacteria</taxon>
        <taxon>Bacillati</taxon>
        <taxon>Chloroflexota</taxon>
        <taxon>Ktedonobacteria</taxon>
        <taxon>Thermogemmatisporales</taxon>
        <taxon>Thermogemmatisporaceae</taxon>
        <taxon>Thermogemmatispora</taxon>
    </lineage>
</organism>
<evidence type="ECO:0000313" key="9">
    <source>
        <dbReference type="Proteomes" id="UP000248706"/>
    </source>
</evidence>
<feature type="transmembrane region" description="Helical" evidence="6">
    <location>
        <begin position="113"/>
        <end position="134"/>
    </location>
</feature>
<dbReference type="Proteomes" id="UP000248706">
    <property type="component" value="Unassembled WGS sequence"/>
</dbReference>
<dbReference type="Pfam" id="PF13237">
    <property type="entry name" value="Fer4_10"/>
    <property type="match status" value="1"/>
</dbReference>
<keyword evidence="1" id="KW-0004">4Fe-4S</keyword>
<evidence type="ECO:0000313" key="8">
    <source>
        <dbReference type="EMBL" id="RAQ98074.1"/>
    </source>
</evidence>
<dbReference type="PROSITE" id="PS00198">
    <property type="entry name" value="4FE4S_FER_1"/>
    <property type="match status" value="2"/>
</dbReference>
<feature type="transmembrane region" description="Helical" evidence="6">
    <location>
        <begin position="205"/>
        <end position="225"/>
    </location>
</feature>
<feature type="transmembrane region" description="Helical" evidence="6">
    <location>
        <begin position="155"/>
        <end position="178"/>
    </location>
</feature>
<sequence>MAPPAISPTGGWIGTTIFVVIFLAALTVFGLRVGQLVTLLAKARREDRTDHLEERIGDFLLVVLGQSGVLRDPIPGLAHFFTFWGFIIIQFGLLNLILGAFNGSLLLIGHDHTFAALLDLFVLFVLVSLIVFAVRRGIVRPRQLSSRLHGPWDGFIILGLIFLVLLTLALVETFGFAASHGEEWSLLGSWFGPSFYGLGTATNVALYRVFWWAHILTVLSFLVYLPGSKHLHLMATPFNVFFRNYGPRGALPLLENLEEREDYGVSKAEQFTWKQLLDGYACTECGRCNTVCPATNTGKPLLPKEIILGVKESLLDRRHEIVGEPNLFQKLPLADVRGNGHEEIQPLVGGVISKEALWACTTCGACMEICPVSIEHVPKIVDMRRSLVMEESDFPPEVTSLFNNIERNGNPWEISNDRRAEWAAGLGVPLMAENPEAEVLYWVGCMGSFDQRNRKVATALVKILKAAGVNFAILGPEESCTGDPARRIGNEYLWQMMAQQNIEVLNSYGFNTAQAETATAQHGHGHNGQTSRARTIITACPHCFNTIKNEYPQLGGHYEVIHHSVFIDRLISEGRLQLPSGFDHRKLTYHDPCYVGRYNGVYDEPRRVLAVLNSNGVTEMRRNRNRSFCCGGGGGRAWMEERIGKRVNQTRVNEALETEAEVLAAACPFCIMMFEDGVKGVEAEERLQVEDIAEIVARALEEAATPSATRAGQ</sequence>
<evidence type="ECO:0000256" key="5">
    <source>
        <dbReference type="ARBA" id="ARBA00023014"/>
    </source>
</evidence>
<evidence type="ECO:0000256" key="4">
    <source>
        <dbReference type="ARBA" id="ARBA00023004"/>
    </source>
</evidence>
<dbReference type="OrthoDB" id="9794954at2"/>
<evidence type="ECO:0000256" key="6">
    <source>
        <dbReference type="SAM" id="Phobius"/>
    </source>
</evidence>
<feature type="domain" description="4Fe-4S ferredoxin-type" evidence="7">
    <location>
        <begin position="273"/>
        <end position="293"/>
    </location>
</feature>
<dbReference type="GO" id="GO:0051539">
    <property type="term" value="F:4 iron, 4 sulfur cluster binding"/>
    <property type="evidence" value="ECO:0007669"/>
    <property type="project" value="UniProtKB-KW"/>
</dbReference>
<dbReference type="SUPFAM" id="SSF46548">
    <property type="entry name" value="alpha-helical ferredoxin"/>
    <property type="match status" value="1"/>
</dbReference>
<dbReference type="InterPro" id="IPR009051">
    <property type="entry name" value="Helical_ferredxn"/>
</dbReference>
<evidence type="ECO:0000256" key="2">
    <source>
        <dbReference type="ARBA" id="ARBA00022723"/>
    </source>
</evidence>
<dbReference type="AlphaFoldDB" id="A0A328VS57"/>
<dbReference type="InterPro" id="IPR017896">
    <property type="entry name" value="4Fe4S_Fe-S-bd"/>
</dbReference>
<gene>
    <name evidence="8" type="ORF">A4R35_21215</name>
</gene>
<keyword evidence="5" id="KW-0411">Iron-sulfur</keyword>
<dbReference type="InterPro" id="IPR017900">
    <property type="entry name" value="4Fe4S_Fe_S_CS"/>
</dbReference>
<dbReference type="EMBL" id="MCIF01000002">
    <property type="protein sequence ID" value="RAQ98074.1"/>
    <property type="molecule type" value="Genomic_DNA"/>
</dbReference>
<dbReference type="Gene3D" id="1.20.950.20">
    <property type="entry name" value="Transmembrane di-heme cytochromes, Chain C"/>
    <property type="match status" value="1"/>
</dbReference>
<dbReference type="InterPro" id="IPR051460">
    <property type="entry name" value="HdrC_iron-sulfur_subunit"/>
</dbReference>
<evidence type="ECO:0000256" key="1">
    <source>
        <dbReference type="ARBA" id="ARBA00022485"/>
    </source>
</evidence>
<keyword evidence="6" id="KW-1133">Transmembrane helix</keyword>
<keyword evidence="3" id="KW-0560">Oxidoreductase</keyword>
<keyword evidence="6" id="KW-0812">Transmembrane</keyword>
<feature type="transmembrane region" description="Helical" evidence="6">
    <location>
        <begin position="12"/>
        <end position="34"/>
    </location>
</feature>
<dbReference type="InterPro" id="IPR036197">
    <property type="entry name" value="NarG-like_sf"/>
</dbReference>